<feature type="transmembrane region" description="Helical" evidence="5">
    <location>
        <begin position="136"/>
        <end position="156"/>
    </location>
</feature>
<evidence type="ECO:0000256" key="2">
    <source>
        <dbReference type="ARBA" id="ARBA00022692"/>
    </source>
</evidence>
<dbReference type="Proteomes" id="UP001310890">
    <property type="component" value="Unassembled WGS sequence"/>
</dbReference>
<accession>A0AAN7YJW8</accession>
<dbReference type="PANTHER" id="PTHR31465">
    <property type="entry name" value="PROTEIN RTA1-RELATED"/>
    <property type="match status" value="1"/>
</dbReference>
<dbReference type="EMBL" id="JAVRRL010000002">
    <property type="protein sequence ID" value="KAK5118489.1"/>
    <property type="molecule type" value="Genomic_DNA"/>
</dbReference>
<keyword evidence="4 5" id="KW-0472">Membrane</keyword>
<evidence type="ECO:0000256" key="1">
    <source>
        <dbReference type="ARBA" id="ARBA00004141"/>
    </source>
</evidence>
<feature type="transmembrane region" description="Helical" evidence="5">
    <location>
        <begin position="33"/>
        <end position="52"/>
    </location>
</feature>
<evidence type="ECO:0000313" key="7">
    <source>
        <dbReference type="Proteomes" id="UP001310890"/>
    </source>
</evidence>
<dbReference type="GO" id="GO:0005886">
    <property type="term" value="C:plasma membrane"/>
    <property type="evidence" value="ECO:0007669"/>
    <property type="project" value="TreeGrafter"/>
</dbReference>
<dbReference type="InterPro" id="IPR007568">
    <property type="entry name" value="RTA1"/>
</dbReference>
<keyword evidence="3 5" id="KW-1133">Transmembrane helix</keyword>
<reference evidence="6" key="1">
    <citation type="submission" date="2023-08" db="EMBL/GenBank/DDBJ databases">
        <title>Black Yeasts Isolated from many extreme environments.</title>
        <authorList>
            <person name="Coleine C."/>
            <person name="Stajich J.E."/>
            <person name="Selbmann L."/>
        </authorList>
    </citation>
    <scope>NUCLEOTIDE SEQUENCE</scope>
    <source>
        <strain evidence="6">CCFEE 5401</strain>
    </source>
</reference>
<proteinExistence type="predicted"/>
<evidence type="ECO:0000313" key="6">
    <source>
        <dbReference type="EMBL" id="KAK5118489.1"/>
    </source>
</evidence>
<comment type="caution">
    <text evidence="6">The sequence shown here is derived from an EMBL/GenBank/DDBJ whole genome shotgun (WGS) entry which is preliminary data.</text>
</comment>
<feature type="transmembrane region" description="Helical" evidence="5">
    <location>
        <begin position="256"/>
        <end position="276"/>
    </location>
</feature>
<sequence>MDSLLTTRANENGICTKDTCPVIYSIYGYRPNLGSVIFFLLLFSLSGLLYVYQGVRTRTKFFTSAMVLGSAAEVIGYVAKILLYQDPFSDTGFKMSLVMLTMAPAFYAAGLYYTLKHICLTFGANHSRLRPALYTYIFVGCDVFSIVLQSVGGALASVSENKALLDAGTDVMITGLATQVVTMATFGILAADYGLTVYRHRHHLNPATASFRHTRKFKFFLVALWVAYLGILIRCCYRVAELAGGWSHNPILRNQYLFIGLDGTAVGLAAIALNICHPGWCLPKAEAAAVTETIEYSTAKA</sequence>
<dbReference type="PANTHER" id="PTHR31465:SF8">
    <property type="entry name" value="DOMAIN PROTEIN, PUTATIVE (AFU_ORTHOLOGUE AFUA_6G14140)-RELATED"/>
    <property type="match status" value="1"/>
</dbReference>
<protein>
    <recommendedName>
        <fullName evidence="8">Sphingoid long-chain base transporter RSB1</fullName>
    </recommendedName>
</protein>
<dbReference type="GO" id="GO:0000324">
    <property type="term" value="C:fungal-type vacuole"/>
    <property type="evidence" value="ECO:0007669"/>
    <property type="project" value="TreeGrafter"/>
</dbReference>
<keyword evidence="2 5" id="KW-0812">Transmembrane</keyword>
<feature type="transmembrane region" description="Helical" evidence="5">
    <location>
        <begin position="61"/>
        <end position="83"/>
    </location>
</feature>
<feature type="transmembrane region" description="Helical" evidence="5">
    <location>
        <begin position="176"/>
        <end position="198"/>
    </location>
</feature>
<dbReference type="AlphaFoldDB" id="A0AAN7YJW8"/>
<comment type="subcellular location">
    <subcellularLocation>
        <location evidence="1">Membrane</location>
        <topology evidence="1">Multi-pass membrane protein</topology>
    </subcellularLocation>
</comment>
<evidence type="ECO:0008006" key="8">
    <source>
        <dbReference type="Google" id="ProtNLM"/>
    </source>
</evidence>
<name>A0AAN7YJW8_9PEZI</name>
<evidence type="ECO:0000256" key="5">
    <source>
        <dbReference type="SAM" id="Phobius"/>
    </source>
</evidence>
<dbReference type="Pfam" id="PF04479">
    <property type="entry name" value="RTA1"/>
    <property type="match status" value="1"/>
</dbReference>
<evidence type="ECO:0000256" key="3">
    <source>
        <dbReference type="ARBA" id="ARBA00022989"/>
    </source>
</evidence>
<gene>
    <name evidence="6" type="ORF">LTR62_003004</name>
</gene>
<feature type="transmembrane region" description="Helical" evidence="5">
    <location>
        <begin position="219"/>
        <end position="240"/>
    </location>
</feature>
<evidence type="ECO:0000256" key="4">
    <source>
        <dbReference type="ARBA" id="ARBA00023136"/>
    </source>
</evidence>
<organism evidence="6 7">
    <name type="scientific">Meristemomyces frigidus</name>
    <dbReference type="NCBI Taxonomy" id="1508187"/>
    <lineage>
        <taxon>Eukaryota</taxon>
        <taxon>Fungi</taxon>
        <taxon>Dikarya</taxon>
        <taxon>Ascomycota</taxon>
        <taxon>Pezizomycotina</taxon>
        <taxon>Dothideomycetes</taxon>
        <taxon>Dothideomycetidae</taxon>
        <taxon>Mycosphaerellales</taxon>
        <taxon>Teratosphaeriaceae</taxon>
        <taxon>Meristemomyces</taxon>
    </lineage>
</organism>
<feature type="transmembrane region" description="Helical" evidence="5">
    <location>
        <begin position="95"/>
        <end position="115"/>
    </location>
</feature>